<evidence type="ECO:0000313" key="6">
    <source>
        <dbReference type="Proteomes" id="UP000663879"/>
    </source>
</evidence>
<evidence type="ECO:0000256" key="2">
    <source>
        <dbReference type="ARBA" id="ARBA00022670"/>
    </source>
</evidence>
<keyword evidence="2" id="KW-0645">Protease</keyword>
<evidence type="ECO:0000256" key="3">
    <source>
        <dbReference type="ARBA" id="ARBA00022801"/>
    </source>
</evidence>
<proteinExistence type="inferred from homology"/>
<dbReference type="Proteomes" id="UP000663879">
    <property type="component" value="Unassembled WGS sequence"/>
</dbReference>
<reference evidence="5" key="1">
    <citation type="submission" date="2021-02" db="EMBL/GenBank/DDBJ databases">
        <authorList>
            <person name="Nowell W R."/>
        </authorList>
    </citation>
    <scope>NUCLEOTIDE SEQUENCE</scope>
    <source>
        <strain evidence="5">Ploen Becks lab</strain>
    </source>
</reference>
<name>A0A814DNL7_9BILA</name>
<dbReference type="InterPro" id="IPR003653">
    <property type="entry name" value="Peptidase_C48_C"/>
</dbReference>
<evidence type="ECO:0000256" key="1">
    <source>
        <dbReference type="ARBA" id="ARBA00005234"/>
    </source>
</evidence>
<accession>A0A814DNL7</accession>
<dbReference type="SUPFAM" id="SSF54001">
    <property type="entry name" value="Cysteine proteinases"/>
    <property type="match status" value="1"/>
</dbReference>
<dbReference type="EMBL" id="CAJNOC010002950">
    <property type="protein sequence ID" value="CAF0959577.1"/>
    <property type="molecule type" value="Genomic_DNA"/>
</dbReference>
<evidence type="ECO:0000313" key="5">
    <source>
        <dbReference type="EMBL" id="CAF0959577.1"/>
    </source>
</evidence>
<keyword evidence="6" id="KW-1185">Reference proteome</keyword>
<dbReference type="Pfam" id="PF02902">
    <property type="entry name" value="Peptidase_C48"/>
    <property type="match status" value="1"/>
</dbReference>
<keyword evidence="3" id="KW-0378">Hydrolase</keyword>
<organism evidence="5 6">
    <name type="scientific">Brachionus calyciflorus</name>
    <dbReference type="NCBI Taxonomy" id="104777"/>
    <lineage>
        <taxon>Eukaryota</taxon>
        <taxon>Metazoa</taxon>
        <taxon>Spiralia</taxon>
        <taxon>Gnathifera</taxon>
        <taxon>Rotifera</taxon>
        <taxon>Eurotatoria</taxon>
        <taxon>Monogononta</taxon>
        <taxon>Pseudotrocha</taxon>
        <taxon>Ploima</taxon>
        <taxon>Brachionidae</taxon>
        <taxon>Brachionus</taxon>
    </lineage>
</organism>
<dbReference type="Gene3D" id="3.40.395.10">
    <property type="entry name" value="Adenoviral Proteinase, Chain A"/>
    <property type="match status" value="1"/>
</dbReference>
<dbReference type="GO" id="GO:0008234">
    <property type="term" value="F:cysteine-type peptidase activity"/>
    <property type="evidence" value="ECO:0007669"/>
    <property type="project" value="InterPro"/>
</dbReference>
<comment type="caution">
    <text evidence="5">The sequence shown here is derived from an EMBL/GenBank/DDBJ whole genome shotgun (WGS) entry which is preliminary data.</text>
</comment>
<evidence type="ECO:0000259" key="4">
    <source>
        <dbReference type="PROSITE" id="PS50600"/>
    </source>
</evidence>
<dbReference type="OrthoDB" id="10029846at2759"/>
<dbReference type="AlphaFoldDB" id="A0A814DNL7"/>
<dbReference type="PROSITE" id="PS50600">
    <property type="entry name" value="ULP_PROTEASE"/>
    <property type="match status" value="1"/>
</dbReference>
<dbReference type="InterPro" id="IPR038765">
    <property type="entry name" value="Papain-like_cys_pep_sf"/>
</dbReference>
<gene>
    <name evidence="5" type="ORF">OXX778_LOCUS14374</name>
</gene>
<comment type="similarity">
    <text evidence="1">Belongs to the peptidase C48 family.</text>
</comment>
<protein>
    <recommendedName>
        <fullName evidence="4">Ubiquitin-like protease family profile domain-containing protein</fullName>
    </recommendedName>
</protein>
<sequence length="493" mass="58628">MSLMKAVVSVFGDVQLKGCWFHLTQAIRKNIFLNGFKTVYFRDASFKFWVKRFMALALIPIEYLKDAMSIIIDEIPVQDDKIFKFVKYFINQWINGSISPEIWNHHNSQKRTNNDLEGFHSKVNKLIPRAHPKVSVIILFFAQEDAKTRDLYFKIDKKCKQSKKDYEKDLKIQLIHEEFLRNKTCFKAYFDSLTNHVMHPYDLDFDIETHNDAEFSEDTLTDEVEEQITSTDLRKRQNDSPKLITLKRQKIEDHMIVKKEHLLLSQASLQIESDQNNQPSSFVYVNNDQIIEPINNFISENSWLNARHIDLAFDFIEKKAHMYGYFNLKILNIWKLDYYKRNNYLLNESMEVDKIFAVNVNNIHWILLTNINLSSNLLFTWESEQQNWYVYDSMNDENNCQAANQVLRLMYPEKLWEKVNLVQVEPQKDANDCGLFVIAYAQFLANSKEPAFYKFDQLLMREKFNYFVKYGYLEDFDAIEIESKEKKNKIYCG</sequence>
<dbReference type="GO" id="GO:0006508">
    <property type="term" value="P:proteolysis"/>
    <property type="evidence" value="ECO:0007669"/>
    <property type="project" value="UniProtKB-KW"/>
</dbReference>
<feature type="domain" description="Ubiquitin-like protease family profile" evidence="4">
    <location>
        <begin position="262"/>
        <end position="444"/>
    </location>
</feature>